<reference evidence="1 2" key="1">
    <citation type="submission" date="2015-04" db="EMBL/GenBank/DDBJ databases">
        <title>Complete genome sequence of Schizopora paradoxa KUC8140, a cosmopolitan wood degrader in East Asia.</title>
        <authorList>
            <consortium name="DOE Joint Genome Institute"/>
            <person name="Min B."/>
            <person name="Park H."/>
            <person name="Jang Y."/>
            <person name="Kim J.-J."/>
            <person name="Kim K.H."/>
            <person name="Pangilinan J."/>
            <person name="Lipzen A."/>
            <person name="Riley R."/>
            <person name="Grigoriev I.V."/>
            <person name="Spatafora J.W."/>
            <person name="Choi I.-G."/>
        </authorList>
    </citation>
    <scope>NUCLEOTIDE SEQUENCE [LARGE SCALE GENOMIC DNA]</scope>
    <source>
        <strain evidence="1 2">KUC8140</strain>
    </source>
</reference>
<dbReference type="InParanoid" id="A0A0H2SFU7"/>
<accession>A0A0H2SFU7</accession>
<dbReference type="EMBL" id="KQ085882">
    <property type="protein sequence ID" value="KLO20718.1"/>
    <property type="molecule type" value="Genomic_DNA"/>
</dbReference>
<gene>
    <name evidence="1" type="ORF">SCHPADRAFT_897975</name>
</gene>
<name>A0A0H2SFU7_9AGAM</name>
<keyword evidence="2" id="KW-1185">Reference proteome</keyword>
<dbReference type="Proteomes" id="UP000053477">
    <property type="component" value="Unassembled WGS sequence"/>
</dbReference>
<protein>
    <submittedName>
        <fullName evidence="1">Uncharacterized protein</fullName>
    </submittedName>
</protein>
<organism evidence="1 2">
    <name type="scientific">Schizopora paradoxa</name>
    <dbReference type="NCBI Taxonomy" id="27342"/>
    <lineage>
        <taxon>Eukaryota</taxon>
        <taxon>Fungi</taxon>
        <taxon>Dikarya</taxon>
        <taxon>Basidiomycota</taxon>
        <taxon>Agaricomycotina</taxon>
        <taxon>Agaricomycetes</taxon>
        <taxon>Hymenochaetales</taxon>
        <taxon>Schizoporaceae</taxon>
        <taxon>Schizopora</taxon>
    </lineage>
</organism>
<sequence>MDHVLHDLDSYLGRKMSCSLQYALTLEGTPFSHTVSGGLEFPHYESYDVYFNHFLSKYATLTLSPQYRISKKAKEEKGKDKRGIDGYSKWPDFVMIRSEATKILAADDQVSSWVFKKRIVLAVIEIKPLCAIISPAYSAVRVASELERCLTTGELQAEAQAKFVLSSSPDQTTVFAIHGAGPYWTFTIYDRSQNSPRRKSDEDVDKYAMDRLLLDSPPFCAPLVKLGTKQSEQQLLNMLNLMKVNFGISDDDL</sequence>
<evidence type="ECO:0000313" key="2">
    <source>
        <dbReference type="Proteomes" id="UP000053477"/>
    </source>
</evidence>
<proteinExistence type="predicted"/>
<evidence type="ECO:0000313" key="1">
    <source>
        <dbReference type="EMBL" id="KLO20718.1"/>
    </source>
</evidence>
<dbReference type="AlphaFoldDB" id="A0A0H2SFU7"/>